<sequence length="130" mass="15322">MKIEVSNGEILDKYTILEIKLSEIKDENKLKNVQHEYDVLSPIVERIYEEVSDSSKLKEFHEGLLSINKKLWKIEDDIRECERNKDFGQTFIDLARAVYFTNDDRSVVKKDINILTGSDLVEEKSYEDYK</sequence>
<protein>
    <submittedName>
        <fullName evidence="1">Uncharacterized protein</fullName>
    </submittedName>
</protein>
<evidence type="ECO:0000313" key="1">
    <source>
        <dbReference type="EMBL" id="TCP28216.1"/>
    </source>
</evidence>
<dbReference type="OrthoDB" id="9155693at2"/>
<proteinExistence type="predicted"/>
<dbReference type="EMBL" id="SLXM01000001">
    <property type="protein sequence ID" value="TCP28216.1"/>
    <property type="molecule type" value="Genomic_DNA"/>
</dbReference>
<dbReference type="AlphaFoldDB" id="A0A4V2SMQ2"/>
<comment type="caution">
    <text evidence="1">The sequence shown here is derived from an EMBL/GenBank/DDBJ whole genome shotgun (WGS) entry which is preliminary data.</text>
</comment>
<dbReference type="RefSeq" id="WP_132792118.1">
    <property type="nucleotide sequence ID" value="NZ_SLXM01000001.1"/>
</dbReference>
<dbReference type="InterPro" id="IPR046163">
    <property type="entry name" value="DUF6165"/>
</dbReference>
<accession>A0A4V2SMQ2</accession>
<gene>
    <name evidence="1" type="ORF">EV195_101378</name>
</gene>
<organism evidence="1 2">
    <name type="scientific">Tenacibaculum skagerrakense</name>
    <dbReference type="NCBI Taxonomy" id="186571"/>
    <lineage>
        <taxon>Bacteria</taxon>
        <taxon>Pseudomonadati</taxon>
        <taxon>Bacteroidota</taxon>
        <taxon>Flavobacteriia</taxon>
        <taxon>Flavobacteriales</taxon>
        <taxon>Flavobacteriaceae</taxon>
        <taxon>Tenacibaculum</taxon>
    </lineage>
</organism>
<dbReference type="Proteomes" id="UP000294564">
    <property type="component" value="Unassembled WGS sequence"/>
</dbReference>
<name>A0A4V2SMQ2_9FLAO</name>
<evidence type="ECO:0000313" key="2">
    <source>
        <dbReference type="Proteomes" id="UP000294564"/>
    </source>
</evidence>
<reference evidence="1 2" key="1">
    <citation type="submission" date="2019-03" db="EMBL/GenBank/DDBJ databases">
        <title>Genomic Encyclopedia of Type Strains, Phase IV (KMG-IV): sequencing the most valuable type-strain genomes for metagenomic binning, comparative biology and taxonomic classification.</title>
        <authorList>
            <person name="Goeker M."/>
        </authorList>
    </citation>
    <scope>NUCLEOTIDE SEQUENCE [LARGE SCALE GENOMIC DNA]</scope>
    <source>
        <strain evidence="1 2">DSM 14836</strain>
    </source>
</reference>
<keyword evidence="2" id="KW-1185">Reference proteome</keyword>
<dbReference type="Pfam" id="PF19662">
    <property type="entry name" value="DUF6165"/>
    <property type="match status" value="1"/>
</dbReference>